<dbReference type="GO" id="GO:0012505">
    <property type="term" value="C:endomembrane system"/>
    <property type="evidence" value="ECO:0007669"/>
    <property type="project" value="UniProtKB-SubCell"/>
</dbReference>
<proteinExistence type="predicted"/>
<evidence type="ECO:0000259" key="5">
    <source>
        <dbReference type="Pfam" id="PF06803"/>
    </source>
</evidence>
<accession>A0A2D2B353</accession>
<evidence type="ECO:0000256" key="2">
    <source>
        <dbReference type="ARBA" id="ARBA00022692"/>
    </source>
</evidence>
<keyword evidence="3" id="KW-1133">Transmembrane helix</keyword>
<reference evidence="6 7" key="1">
    <citation type="submission" date="2017-10" db="EMBL/GenBank/DDBJ databases">
        <title>Genome sequence of Caulobacter mirabilis FWC38.</title>
        <authorList>
            <person name="Fiebig A."/>
            <person name="Crosson S."/>
        </authorList>
    </citation>
    <scope>NUCLEOTIDE SEQUENCE [LARGE SCALE GENOMIC DNA]</scope>
    <source>
        <strain evidence="6 7">FWC 38</strain>
    </source>
</reference>
<keyword evidence="2" id="KW-0812">Transmembrane</keyword>
<dbReference type="PIRSF" id="PIRSF031804">
    <property type="entry name" value="UCP031804"/>
    <property type="match status" value="1"/>
</dbReference>
<dbReference type="EMBL" id="CP024201">
    <property type="protein sequence ID" value="ATQ44699.1"/>
    <property type="molecule type" value="Genomic_DNA"/>
</dbReference>
<dbReference type="AlphaFoldDB" id="A0A2D2B353"/>
<keyword evidence="4" id="KW-0472">Membrane</keyword>
<evidence type="ECO:0000313" key="6">
    <source>
        <dbReference type="EMBL" id="ATQ44699.1"/>
    </source>
</evidence>
<evidence type="ECO:0000256" key="3">
    <source>
        <dbReference type="ARBA" id="ARBA00022989"/>
    </source>
</evidence>
<dbReference type="Proteomes" id="UP000228945">
    <property type="component" value="Chromosome"/>
</dbReference>
<comment type="subcellular location">
    <subcellularLocation>
        <location evidence="1">Endomembrane system</location>
        <topology evidence="1">Multi-pass membrane protein</topology>
    </subcellularLocation>
</comment>
<feature type="domain" description="DUF1232" evidence="5">
    <location>
        <begin position="70"/>
        <end position="105"/>
    </location>
</feature>
<keyword evidence="7" id="KW-1185">Reference proteome</keyword>
<evidence type="ECO:0000313" key="7">
    <source>
        <dbReference type="Proteomes" id="UP000228945"/>
    </source>
</evidence>
<dbReference type="InterPro" id="IPR010652">
    <property type="entry name" value="DUF1232"/>
</dbReference>
<evidence type="ECO:0000256" key="1">
    <source>
        <dbReference type="ARBA" id="ARBA00004127"/>
    </source>
</evidence>
<gene>
    <name evidence="6" type="ORF">CSW64_21065</name>
</gene>
<dbReference type="Pfam" id="PF06803">
    <property type="entry name" value="DUF1232"/>
    <property type="match status" value="1"/>
</dbReference>
<dbReference type="KEGG" id="cmb:CSW64_21065"/>
<organism evidence="6 7">
    <name type="scientific">Caulobacter mirabilis</name>
    <dbReference type="NCBI Taxonomy" id="69666"/>
    <lineage>
        <taxon>Bacteria</taxon>
        <taxon>Pseudomonadati</taxon>
        <taxon>Pseudomonadota</taxon>
        <taxon>Alphaproteobacteria</taxon>
        <taxon>Caulobacterales</taxon>
        <taxon>Caulobacteraceae</taxon>
        <taxon>Caulobacter</taxon>
    </lineage>
</organism>
<dbReference type="RefSeq" id="WP_099623947.1">
    <property type="nucleotide sequence ID" value="NZ_CP024201.1"/>
</dbReference>
<evidence type="ECO:0000256" key="4">
    <source>
        <dbReference type="ARBA" id="ARBA00023136"/>
    </source>
</evidence>
<dbReference type="OrthoDB" id="9813247at2"/>
<dbReference type="InterPro" id="IPR016983">
    <property type="entry name" value="UCP031804"/>
</dbReference>
<sequence>MSANSKPSPDVNSVIDPSKALVPETVKVNEVRVARGFWPKIRRVATKIPFAADALAVWWCARDPDTPTAAKGMMIAALAYFVLPTDAIPDILAGVGFTDDAAVFAALLAIVGKNLKPKHREAAQTFLRKVGGEE</sequence>
<protein>
    <recommendedName>
        <fullName evidence="5">DUF1232 domain-containing protein</fullName>
    </recommendedName>
</protein>
<name>A0A2D2B353_9CAUL</name>